<organism evidence="2 3">
    <name type="scientific">Decorospora gaudefroyi</name>
    <dbReference type="NCBI Taxonomy" id="184978"/>
    <lineage>
        <taxon>Eukaryota</taxon>
        <taxon>Fungi</taxon>
        <taxon>Dikarya</taxon>
        <taxon>Ascomycota</taxon>
        <taxon>Pezizomycotina</taxon>
        <taxon>Dothideomycetes</taxon>
        <taxon>Pleosporomycetidae</taxon>
        <taxon>Pleosporales</taxon>
        <taxon>Pleosporineae</taxon>
        <taxon>Pleosporaceae</taxon>
        <taxon>Decorospora</taxon>
    </lineage>
</organism>
<dbReference type="AlphaFoldDB" id="A0A6A5KJM0"/>
<feature type="compositionally biased region" description="Basic and acidic residues" evidence="1">
    <location>
        <begin position="9"/>
        <end position="21"/>
    </location>
</feature>
<dbReference type="OrthoDB" id="3688520at2759"/>
<reference evidence="2" key="1">
    <citation type="submission" date="2020-01" db="EMBL/GenBank/DDBJ databases">
        <authorList>
            <consortium name="DOE Joint Genome Institute"/>
            <person name="Haridas S."/>
            <person name="Albert R."/>
            <person name="Binder M."/>
            <person name="Bloem J."/>
            <person name="Labutti K."/>
            <person name="Salamov A."/>
            <person name="Andreopoulos B."/>
            <person name="Baker S.E."/>
            <person name="Barry K."/>
            <person name="Bills G."/>
            <person name="Bluhm B.H."/>
            <person name="Cannon C."/>
            <person name="Castanera R."/>
            <person name="Culley D.E."/>
            <person name="Daum C."/>
            <person name="Ezra D."/>
            <person name="Gonzalez J.B."/>
            <person name="Henrissat B."/>
            <person name="Kuo A."/>
            <person name="Liang C."/>
            <person name="Lipzen A."/>
            <person name="Lutzoni F."/>
            <person name="Magnuson J."/>
            <person name="Mondo S."/>
            <person name="Nolan M."/>
            <person name="Ohm R."/>
            <person name="Pangilinan J."/>
            <person name="Park H.-J."/>
            <person name="Ramirez L."/>
            <person name="Alfaro M."/>
            <person name="Sun H."/>
            <person name="Tritt A."/>
            <person name="Yoshinaga Y."/>
            <person name="Zwiers L.-H."/>
            <person name="Turgeon B.G."/>
            <person name="Goodwin S.B."/>
            <person name="Spatafora J.W."/>
            <person name="Crous P.W."/>
            <person name="Grigoriev I.V."/>
        </authorList>
    </citation>
    <scope>NUCLEOTIDE SEQUENCE</scope>
    <source>
        <strain evidence="2">P77</strain>
    </source>
</reference>
<dbReference type="EMBL" id="ML975282">
    <property type="protein sequence ID" value="KAF1835791.1"/>
    <property type="molecule type" value="Genomic_DNA"/>
</dbReference>
<evidence type="ECO:0000313" key="2">
    <source>
        <dbReference type="EMBL" id="KAF1835791.1"/>
    </source>
</evidence>
<feature type="region of interest" description="Disordered" evidence="1">
    <location>
        <begin position="1"/>
        <end position="74"/>
    </location>
</feature>
<feature type="compositionally biased region" description="Low complexity" evidence="1">
    <location>
        <begin position="32"/>
        <end position="45"/>
    </location>
</feature>
<evidence type="ECO:0000256" key="1">
    <source>
        <dbReference type="SAM" id="MobiDB-lite"/>
    </source>
</evidence>
<dbReference type="Proteomes" id="UP000800040">
    <property type="component" value="Unassembled WGS sequence"/>
</dbReference>
<name>A0A6A5KJM0_9PLEO</name>
<evidence type="ECO:0000313" key="3">
    <source>
        <dbReference type="Proteomes" id="UP000800040"/>
    </source>
</evidence>
<accession>A0A6A5KJM0</accession>
<protein>
    <submittedName>
        <fullName evidence="2">Uncharacterized protein</fullName>
    </submittedName>
</protein>
<proteinExistence type="predicted"/>
<gene>
    <name evidence="2" type="ORF">BDW02DRAFT_597022</name>
</gene>
<keyword evidence="3" id="KW-1185">Reference proteome</keyword>
<sequence length="186" mass="20998">MENAINSRQNDKDSPEHTDRSRRSKKAKLNHTTVTGPATTSSTPSEKLPSVQNAATASPAPHRNQSYPNIRDKEAWRELAKSTDTAARSQHAETYRRLRKAHKSKESRWGRVVQRELEDLGLVDSVVRDGAKTPPKSGDKGVNGVKDDAAVVYKIVEEDEFDIDIYGDEETRRKYEPWIKSLEAEK</sequence>